<dbReference type="EMBL" id="JANAVB010005599">
    <property type="protein sequence ID" value="KAJ6846196.1"/>
    <property type="molecule type" value="Genomic_DNA"/>
</dbReference>
<gene>
    <name evidence="3" type="ORF">M6B38_259660</name>
    <name evidence="4" type="ORF">M6B38_259665</name>
    <name evidence="2" type="ORF">M6B38_279135</name>
</gene>
<reference evidence="2" key="1">
    <citation type="journal article" date="2023" name="GigaByte">
        <title>Genome assembly of the bearded iris, Iris pallida Lam.</title>
        <authorList>
            <person name="Bruccoleri R.E."/>
            <person name="Oakeley E.J."/>
            <person name="Faust A.M.E."/>
            <person name="Altorfer M."/>
            <person name="Dessus-Babus S."/>
            <person name="Burckhardt D."/>
            <person name="Oertli M."/>
            <person name="Naumann U."/>
            <person name="Petersen F."/>
            <person name="Wong J."/>
        </authorList>
    </citation>
    <scope>NUCLEOTIDE SEQUENCE</scope>
    <source>
        <strain evidence="2">GSM-AAB239-AS_SAM_17_03QT</strain>
    </source>
</reference>
<protein>
    <submittedName>
        <fullName evidence="2">Uncharacterized protein</fullName>
    </submittedName>
</protein>
<proteinExistence type="predicted"/>
<dbReference type="Proteomes" id="UP001140949">
    <property type="component" value="Unassembled WGS sequence"/>
</dbReference>
<dbReference type="EMBL" id="JANAVB010002199">
    <property type="protein sequence ID" value="KAJ6851568.1"/>
    <property type="molecule type" value="Genomic_DNA"/>
</dbReference>
<evidence type="ECO:0000256" key="1">
    <source>
        <dbReference type="SAM" id="MobiDB-lite"/>
    </source>
</evidence>
<organism evidence="2 5">
    <name type="scientific">Iris pallida</name>
    <name type="common">Sweet iris</name>
    <dbReference type="NCBI Taxonomy" id="29817"/>
    <lineage>
        <taxon>Eukaryota</taxon>
        <taxon>Viridiplantae</taxon>
        <taxon>Streptophyta</taxon>
        <taxon>Embryophyta</taxon>
        <taxon>Tracheophyta</taxon>
        <taxon>Spermatophyta</taxon>
        <taxon>Magnoliopsida</taxon>
        <taxon>Liliopsida</taxon>
        <taxon>Asparagales</taxon>
        <taxon>Iridaceae</taxon>
        <taxon>Iridoideae</taxon>
        <taxon>Irideae</taxon>
        <taxon>Iris</taxon>
    </lineage>
</organism>
<evidence type="ECO:0000313" key="2">
    <source>
        <dbReference type="EMBL" id="KAJ6846196.1"/>
    </source>
</evidence>
<evidence type="ECO:0000313" key="3">
    <source>
        <dbReference type="EMBL" id="KAJ6851567.1"/>
    </source>
</evidence>
<feature type="region of interest" description="Disordered" evidence="1">
    <location>
        <begin position="1"/>
        <end position="22"/>
    </location>
</feature>
<name>A0AAX6HYT1_IRIPA</name>
<sequence>MAVATGGLPTSDQGDESDHGGDVLSMMCRALSRRELGCAWLRWRRRLRSDGSDVALPGVRRSPTS</sequence>
<dbReference type="AlphaFoldDB" id="A0AAX6HYT1"/>
<evidence type="ECO:0000313" key="5">
    <source>
        <dbReference type="Proteomes" id="UP001140949"/>
    </source>
</evidence>
<evidence type="ECO:0000313" key="4">
    <source>
        <dbReference type="EMBL" id="KAJ6851568.1"/>
    </source>
</evidence>
<reference evidence="2" key="2">
    <citation type="submission" date="2023-04" db="EMBL/GenBank/DDBJ databases">
        <authorList>
            <person name="Bruccoleri R.E."/>
            <person name="Oakeley E.J."/>
            <person name="Faust A.-M."/>
            <person name="Dessus-Babus S."/>
            <person name="Altorfer M."/>
            <person name="Burckhardt D."/>
            <person name="Oertli M."/>
            <person name="Naumann U."/>
            <person name="Petersen F."/>
            <person name="Wong J."/>
        </authorList>
    </citation>
    <scope>NUCLEOTIDE SEQUENCE</scope>
    <source>
        <strain evidence="2">GSM-AAB239-AS_SAM_17_03QT</strain>
        <tissue evidence="2">Leaf</tissue>
    </source>
</reference>
<comment type="caution">
    <text evidence="2">The sequence shown here is derived from an EMBL/GenBank/DDBJ whole genome shotgun (WGS) entry which is preliminary data.</text>
</comment>
<dbReference type="EMBL" id="JANAVB010002199">
    <property type="protein sequence ID" value="KAJ6851567.1"/>
    <property type="molecule type" value="Genomic_DNA"/>
</dbReference>
<keyword evidence="5" id="KW-1185">Reference proteome</keyword>
<accession>A0AAX6HYT1</accession>